<dbReference type="InterPro" id="IPR008920">
    <property type="entry name" value="TF_FadR/GntR_C"/>
</dbReference>
<evidence type="ECO:0000256" key="2">
    <source>
        <dbReference type="ARBA" id="ARBA00023125"/>
    </source>
</evidence>
<dbReference type="InterPro" id="IPR036390">
    <property type="entry name" value="WH_DNA-bd_sf"/>
</dbReference>
<dbReference type="InterPro" id="IPR036388">
    <property type="entry name" value="WH-like_DNA-bd_sf"/>
</dbReference>
<dbReference type="InterPro" id="IPR000524">
    <property type="entry name" value="Tscrpt_reg_HTH_GntR"/>
</dbReference>
<keyword evidence="3" id="KW-0804">Transcription</keyword>
<protein>
    <submittedName>
        <fullName evidence="5">FCD domain-containing protein</fullName>
    </submittedName>
</protein>
<dbReference type="RefSeq" id="WP_272744444.1">
    <property type="nucleotide sequence ID" value="NZ_JAQQKV010000001.1"/>
</dbReference>
<reference evidence="5 6" key="1">
    <citation type="submission" date="2023-01" db="EMBL/GenBank/DDBJ databases">
        <title>Novel species of the genus Asticcacaulis isolated from rivers.</title>
        <authorList>
            <person name="Lu H."/>
        </authorList>
    </citation>
    <scope>NUCLEOTIDE SEQUENCE [LARGE SCALE GENOMIC DNA]</scope>
    <source>
        <strain evidence="5 6">LKC15W</strain>
    </source>
</reference>
<sequence>MVTVTKFGSNMTVQLQMTLGQMIVAGHFDEVPFPNEAELSTMFDASRTVVREAIKMLTAKGLISTRQRGERLLPMRDWNLLDPDVSSWLKQRPFSADTYREYTQMRLAIEPVAAGLVAASGGPEVIRQINSALDALNRADADAEQQLQATLGFHHAILMGSRNAFFTRLTELVTTALHLEASALPANAYSNQIREQIGNAIRHGDAPGAEAMMRELLRSSLRQIEAPPA</sequence>
<feature type="domain" description="GntR C-terminal" evidence="4">
    <location>
        <begin position="101"/>
        <end position="219"/>
    </location>
</feature>
<evidence type="ECO:0000256" key="1">
    <source>
        <dbReference type="ARBA" id="ARBA00023015"/>
    </source>
</evidence>
<evidence type="ECO:0000259" key="4">
    <source>
        <dbReference type="SMART" id="SM00895"/>
    </source>
</evidence>
<keyword evidence="1" id="KW-0805">Transcription regulation</keyword>
<dbReference type="SUPFAM" id="SSF48008">
    <property type="entry name" value="GntR ligand-binding domain-like"/>
    <property type="match status" value="1"/>
</dbReference>
<dbReference type="Pfam" id="PF00392">
    <property type="entry name" value="GntR"/>
    <property type="match status" value="1"/>
</dbReference>
<organism evidence="5 6">
    <name type="scientific">Asticcacaulis machinosus</name>
    <dbReference type="NCBI Taxonomy" id="2984211"/>
    <lineage>
        <taxon>Bacteria</taxon>
        <taxon>Pseudomonadati</taxon>
        <taxon>Pseudomonadota</taxon>
        <taxon>Alphaproteobacteria</taxon>
        <taxon>Caulobacterales</taxon>
        <taxon>Caulobacteraceae</taxon>
        <taxon>Asticcacaulis</taxon>
    </lineage>
</organism>
<proteinExistence type="predicted"/>
<dbReference type="SUPFAM" id="SSF46785">
    <property type="entry name" value="Winged helix' DNA-binding domain"/>
    <property type="match status" value="1"/>
</dbReference>
<keyword evidence="2" id="KW-0238">DNA-binding</keyword>
<dbReference type="PRINTS" id="PR00035">
    <property type="entry name" value="HTHGNTR"/>
</dbReference>
<dbReference type="InterPro" id="IPR011711">
    <property type="entry name" value="GntR_C"/>
</dbReference>
<evidence type="ECO:0000313" key="5">
    <source>
        <dbReference type="EMBL" id="MDC7676141.1"/>
    </source>
</evidence>
<dbReference type="Gene3D" id="1.10.10.10">
    <property type="entry name" value="Winged helix-like DNA-binding domain superfamily/Winged helix DNA-binding domain"/>
    <property type="match status" value="1"/>
</dbReference>
<dbReference type="PANTHER" id="PTHR43537:SF44">
    <property type="entry name" value="GNTR FAMILY REGULATORY PROTEIN"/>
    <property type="match status" value="1"/>
</dbReference>
<comment type="caution">
    <text evidence="5">The sequence shown here is derived from an EMBL/GenBank/DDBJ whole genome shotgun (WGS) entry which is preliminary data.</text>
</comment>
<dbReference type="EMBL" id="JAQQKV010000001">
    <property type="protein sequence ID" value="MDC7676141.1"/>
    <property type="molecule type" value="Genomic_DNA"/>
</dbReference>
<gene>
    <name evidence="5" type="ORF">PQU98_08370</name>
</gene>
<keyword evidence="6" id="KW-1185">Reference proteome</keyword>
<dbReference type="Proteomes" id="UP001218579">
    <property type="component" value="Unassembled WGS sequence"/>
</dbReference>
<accession>A0ABT5HIR9</accession>
<name>A0ABT5HIR9_9CAUL</name>
<evidence type="ECO:0000256" key="3">
    <source>
        <dbReference type="ARBA" id="ARBA00023163"/>
    </source>
</evidence>
<evidence type="ECO:0000313" key="6">
    <source>
        <dbReference type="Proteomes" id="UP001218579"/>
    </source>
</evidence>
<dbReference type="Gene3D" id="1.20.120.530">
    <property type="entry name" value="GntR ligand-binding domain-like"/>
    <property type="match status" value="1"/>
</dbReference>
<dbReference type="PANTHER" id="PTHR43537">
    <property type="entry name" value="TRANSCRIPTIONAL REGULATOR, GNTR FAMILY"/>
    <property type="match status" value="1"/>
</dbReference>
<dbReference type="SMART" id="SM00895">
    <property type="entry name" value="FCD"/>
    <property type="match status" value="1"/>
</dbReference>
<dbReference type="Pfam" id="PF07729">
    <property type="entry name" value="FCD"/>
    <property type="match status" value="1"/>
</dbReference>